<evidence type="ECO:0000313" key="2">
    <source>
        <dbReference type="EMBL" id="KON87423.1"/>
    </source>
</evidence>
<dbReference type="OrthoDB" id="1821976at2"/>
<dbReference type="InterPro" id="IPR006497">
    <property type="entry name" value="Phage_lambda_VrpO_N"/>
</dbReference>
<dbReference type="Pfam" id="PF04492">
    <property type="entry name" value="Phage_rep_O"/>
    <property type="match status" value="1"/>
</dbReference>
<proteinExistence type="predicted"/>
<accession>A0A0M0GCD5</accession>
<dbReference type="Proteomes" id="UP000037109">
    <property type="component" value="Unassembled WGS sequence"/>
</dbReference>
<sequence>MPWAKRAYEITLKVYKEALADFVTHPRNEDLIIKEWLVRAEVLKHNFTKRQFIILNFIYTLSFTYGKEHAIIPKLQDFELAGISKKHITEELRKLEAMNVIYCNRNEKLYKIEEPRFWNVPYNVGFNDDRSRELFLLNLKHAGVDIQPIVEKLKEMGY</sequence>
<comment type="caution">
    <text evidence="2">The sequence shown here is derived from an EMBL/GenBank/DDBJ whole genome shotgun (WGS) entry which is preliminary data.</text>
</comment>
<dbReference type="GO" id="GO:0006260">
    <property type="term" value="P:DNA replication"/>
    <property type="evidence" value="ECO:0007669"/>
    <property type="project" value="InterPro"/>
</dbReference>
<dbReference type="RefSeq" id="WP_053434775.1">
    <property type="nucleotide sequence ID" value="NZ_LGUF01000007.1"/>
</dbReference>
<evidence type="ECO:0000313" key="3">
    <source>
        <dbReference type="Proteomes" id="UP000037109"/>
    </source>
</evidence>
<organism evidence="2 3">
    <name type="scientific">Sporosarcina globispora</name>
    <name type="common">Bacillus globisporus</name>
    <dbReference type="NCBI Taxonomy" id="1459"/>
    <lineage>
        <taxon>Bacteria</taxon>
        <taxon>Bacillati</taxon>
        <taxon>Bacillota</taxon>
        <taxon>Bacilli</taxon>
        <taxon>Bacillales</taxon>
        <taxon>Caryophanaceae</taxon>
        <taxon>Sporosarcina</taxon>
    </lineage>
</organism>
<dbReference type="STRING" id="1459.AF332_11695"/>
<dbReference type="PATRIC" id="fig|1459.3.peg.2517"/>
<feature type="domain" description="Bacteriophage lambda Replication protein O N-terminal" evidence="1">
    <location>
        <begin position="40"/>
        <end position="106"/>
    </location>
</feature>
<name>A0A0M0GCD5_SPOGL</name>
<evidence type="ECO:0000259" key="1">
    <source>
        <dbReference type="Pfam" id="PF04492"/>
    </source>
</evidence>
<gene>
    <name evidence="2" type="ORF">AF332_11695</name>
</gene>
<dbReference type="InterPro" id="IPR036388">
    <property type="entry name" value="WH-like_DNA-bd_sf"/>
</dbReference>
<protein>
    <recommendedName>
        <fullName evidence="1">Bacteriophage lambda Replication protein O N-terminal domain-containing protein</fullName>
    </recommendedName>
</protein>
<keyword evidence="3" id="KW-1185">Reference proteome</keyword>
<reference evidence="3" key="1">
    <citation type="submission" date="2015-07" db="EMBL/GenBank/DDBJ databases">
        <title>Fjat-10036 dsm4.</title>
        <authorList>
            <person name="Liu B."/>
            <person name="Wang J."/>
            <person name="Zhu Y."/>
            <person name="Liu G."/>
            <person name="Chen Q."/>
            <person name="Chen Z."/>
            <person name="Lan J."/>
            <person name="Che J."/>
            <person name="Ge C."/>
            <person name="Shi H."/>
            <person name="Pan Z."/>
            <person name="Liu X."/>
        </authorList>
    </citation>
    <scope>NUCLEOTIDE SEQUENCE [LARGE SCALE GENOMIC DNA]</scope>
    <source>
        <strain evidence="3">DSM 4</strain>
    </source>
</reference>
<dbReference type="AlphaFoldDB" id="A0A0M0GCD5"/>
<dbReference type="Gene3D" id="1.10.10.10">
    <property type="entry name" value="Winged helix-like DNA-binding domain superfamily/Winged helix DNA-binding domain"/>
    <property type="match status" value="1"/>
</dbReference>
<dbReference type="EMBL" id="LGUF01000007">
    <property type="protein sequence ID" value="KON87423.1"/>
    <property type="molecule type" value="Genomic_DNA"/>
</dbReference>